<feature type="compositionally biased region" description="Basic and acidic residues" evidence="1">
    <location>
        <begin position="254"/>
        <end position="269"/>
    </location>
</feature>
<dbReference type="EMBL" id="CM000362">
    <property type="protein sequence ID" value="EDX08059.1"/>
    <property type="molecule type" value="Genomic_DNA"/>
</dbReference>
<feature type="compositionally biased region" description="Low complexity" evidence="1">
    <location>
        <begin position="310"/>
        <end position="334"/>
    </location>
</feature>
<dbReference type="AlphaFoldDB" id="B4QG23"/>
<dbReference type="HOGENOM" id="CLU_833042_0_0_1"/>
<reference evidence="2 3" key="1">
    <citation type="journal article" date="2007" name="Nature">
        <title>Evolution of genes and genomes on the Drosophila phylogeny.</title>
        <authorList>
            <consortium name="Drosophila 12 Genomes Consortium"/>
            <person name="Clark A.G."/>
            <person name="Eisen M.B."/>
            <person name="Smith D.R."/>
            <person name="Bergman C.M."/>
            <person name="Oliver B."/>
            <person name="Markow T.A."/>
            <person name="Kaufman T.C."/>
            <person name="Kellis M."/>
            <person name="Gelbart W."/>
            <person name="Iyer V.N."/>
            <person name="Pollard D.A."/>
            <person name="Sackton T.B."/>
            <person name="Larracuente A.M."/>
            <person name="Singh N.D."/>
            <person name="Abad J.P."/>
            <person name="Abt D.N."/>
            <person name="Adryan B."/>
            <person name="Aguade M."/>
            <person name="Akashi H."/>
            <person name="Anderson W.W."/>
            <person name="Aquadro C.F."/>
            <person name="Ardell D.H."/>
            <person name="Arguello R."/>
            <person name="Artieri C.G."/>
            <person name="Barbash D.A."/>
            <person name="Barker D."/>
            <person name="Barsanti P."/>
            <person name="Batterham P."/>
            <person name="Batzoglou S."/>
            <person name="Begun D."/>
            <person name="Bhutkar A."/>
            <person name="Blanco E."/>
            <person name="Bosak S.A."/>
            <person name="Bradley R.K."/>
            <person name="Brand A.D."/>
            <person name="Brent M.R."/>
            <person name="Brooks A.N."/>
            <person name="Brown R.H."/>
            <person name="Butlin R.K."/>
            <person name="Caggese C."/>
            <person name="Calvi B.R."/>
            <person name="Bernardo de Carvalho A."/>
            <person name="Caspi A."/>
            <person name="Castrezana S."/>
            <person name="Celniker S.E."/>
            <person name="Chang J.L."/>
            <person name="Chapple C."/>
            <person name="Chatterji S."/>
            <person name="Chinwalla A."/>
            <person name="Civetta A."/>
            <person name="Clifton S.W."/>
            <person name="Comeron J.M."/>
            <person name="Costello J.C."/>
            <person name="Coyne J.A."/>
            <person name="Daub J."/>
            <person name="David R.G."/>
            <person name="Delcher A.L."/>
            <person name="Delehaunty K."/>
            <person name="Do C.B."/>
            <person name="Ebling H."/>
            <person name="Edwards K."/>
            <person name="Eickbush T."/>
            <person name="Evans J.D."/>
            <person name="Filipski A."/>
            <person name="Findeiss S."/>
            <person name="Freyhult E."/>
            <person name="Fulton L."/>
            <person name="Fulton R."/>
            <person name="Garcia A.C."/>
            <person name="Gardiner A."/>
            <person name="Garfield D.A."/>
            <person name="Garvin B.E."/>
            <person name="Gibson G."/>
            <person name="Gilbert D."/>
            <person name="Gnerre S."/>
            <person name="Godfrey J."/>
            <person name="Good R."/>
            <person name="Gotea V."/>
            <person name="Gravely B."/>
            <person name="Greenberg A.J."/>
            <person name="Griffiths-Jones S."/>
            <person name="Gross S."/>
            <person name="Guigo R."/>
            <person name="Gustafson E.A."/>
            <person name="Haerty W."/>
            <person name="Hahn M.W."/>
            <person name="Halligan D.L."/>
            <person name="Halpern A.L."/>
            <person name="Halter G.M."/>
            <person name="Han M.V."/>
            <person name="Heger A."/>
            <person name="Hillier L."/>
            <person name="Hinrichs A.S."/>
            <person name="Holmes I."/>
            <person name="Hoskins R.A."/>
            <person name="Hubisz M.J."/>
            <person name="Hultmark D."/>
            <person name="Huntley M.A."/>
            <person name="Jaffe D.B."/>
            <person name="Jagadeeshan S."/>
            <person name="Jeck W.R."/>
            <person name="Johnson J."/>
            <person name="Jones C.D."/>
            <person name="Jordan W.C."/>
            <person name="Karpen G.H."/>
            <person name="Kataoka E."/>
            <person name="Keightley P.D."/>
            <person name="Kheradpour P."/>
            <person name="Kirkness E.F."/>
            <person name="Koerich L.B."/>
            <person name="Kristiansen K."/>
            <person name="Kudrna D."/>
            <person name="Kulathinal R.J."/>
            <person name="Kumar S."/>
            <person name="Kwok R."/>
            <person name="Lander E."/>
            <person name="Langley C.H."/>
            <person name="Lapoint R."/>
            <person name="Lazzaro B.P."/>
            <person name="Lee S.J."/>
            <person name="Levesque L."/>
            <person name="Li R."/>
            <person name="Lin C.F."/>
            <person name="Lin M.F."/>
            <person name="Lindblad-Toh K."/>
            <person name="Llopart A."/>
            <person name="Long M."/>
            <person name="Low L."/>
            <person name="Lozovsky E."/>
            <person name="Lu J."/>
            <person name="Luo M."/>
            <person name="Machado C.A."/>
            <person name="Makalowski W."/>
            <person name="Marzo M."/>
            <person name="Matsuda M."/>
            <person name="Matzkin L."/>
            <person name="McAllister B."/>
            <person name="McBride C.S."/>
            <person name="McKernan B."/>
            <person name="McKernan K."/>
            <person name="Mendez-Lago M."/>
            <person name="Minx P."/>
            <person name="Mollenhauer M.U."/>
            <person name="Montooth K."/>
            <person name="Mount S.M."/>
            <person name="Mu X."/>
            <person name="Myers E."/>
            <person name="Negre B."/>
            <person name="Newfeld S."/>
            <person name="Nielsen R."/>
            <person name="Noor M.A."/>
            <person name="O'Grady P."/>
            <person name="Pachter L."/>
            <person name="Papaceit M."/>
            <person name="Parisi M.J."/>
            <person name="Parisi M."/>
            <person name="Parts L."/>
            <person name="Pedersen J.S."/>
            <person name="Pesole G."/>
            <person name="Phillippy A.M."/>
            <person name="Ponting C.P."/>
            <person name="Pop M."/>
            <person name="Porcelli D."/>
            <person name="Powell J.R."/>
            <person name="Prohaska S."/>
            <person name="Pruitt K."/>
            <person name="Puig M."/>
            <person name="Quesneville H."/>
            <person name="Ram K.R."/>
            <person name="Rand D."/>
            <person name="Rasmussen M.D."/>
            <person name="Reed L.K."/>
            <person name="Reenan R."/>
            <person name="Reily A."/>
            <person name="Remington K.A."/>
            <person name="Rieger T.T."/>
            <person name="Ritchie M.G."/>
            <person name="Robin C."/>
            <person name="Rogers Y.H."/>
            <person name="Rohde C."/>
            <person name="Rozas J."/>
            <person name="Rubenfield M.J."/>
            <person name="Ruiz A."/>
            <person name="Russo S."/>
            <person name="Salzberg S.L."/>
            <person name="Sanchez-Gracia A."/>
            <person name="Saranga D.J."/>
            <person name="Sato H."/>
            <person name="Schaeffer S.W."/>
            <person name="Schatz M.C."/>
            <person name="Schlenke T."/>
            <person name="Schwartz R."/>
            <person name="Segarra C."/>
            <person name="Singh R.S."/>
            <person name="Sirot L."/>
            <person name="Sirota M."/>
            <person name="Sisneros N.B."/>
            <person name="Smith C.D."/>
            <person name="Smith T.F."/>
            <person name="Spieth J."/>
            <person name="Stage D.E."/>
            <person name="Stark A."/>
            <person name="Stephan W."/>
            <person name="Strausberg R.L."/>
            <person name="Strempel S."/>
            <person name="Sturgill D."/>
            <person name="Sutton G."/>
            <person name="Sutton G.G."/>
            <person name="Tao W."/>
            <person name="Teichmann S."/>
            <person name="Tobari Y.N."/>
            <person name="Tomimura Y."/>
            <person name="Tsolas J.M."/>
            <person name="Valente V.L."/>
            <person name="Venter E."/>
            <person name="Venter J.C."/>
            <person name="Vicario S."/>
            <person name="Vieira F.G."/>
            <person name="Vilella A.J."/>
            <person name="Villasante A."/>
            <person name="Walenz B."/>
            <person name="Wang J."/>
            <person name="Wasserman M."/>
            <person name="Watts T."/>
            <person name="Wilson D."/>
            <person name="Wilson R.K."/>
            <person name="Wing R.A."/>
            <person name="Wolfner M.F."/>
            <person name="Wong A."/>
            <person name="Wong G.K."/>
            <person name="Wu C.I."/>
            <person name="Wu G."/>
            <person name="Yamamoto D."/>
            <person name="Yang H.P."/>
            <person name="Yang S.P."/>
            <person name="Yorke J.A."/>
            <person name="Yoshida K."/>
            <person name="Zdobnov E."/>
            <person name="Zhang P."/>
            <person name="Zhang Y."/>
            <person name="Zimin A.V."/>
            <person name="Baldwin J."/>
            <person name="Abdouelleil A."/>
            <person name="Abdulkadir J."/>
            <person name="Abebe A."/>
            <person name="Abera B."/>
            <person name="Abreu J."/>
            <person name="Acer S.C."/>
            <person name="Aftuck L."/>
            <person name="Alexander A."/>
            <person name="An P."/>
            <person name="Anderson E."/>
            <person name="Anderson S."/>
            <person name="Arachi H."/>
            <person name="Azer M."/>
            <person name="Bachantsang P."/>
            <person name="Barry A."/>
            <person name="Bayul T."/>
            <person name="Berlin A."/>
            <person name="Bessette D."/>
            <person name="Bloom T."/>
            <person name="Blye J."/>
            <person name="Boguslavskiy L."/>
            <person name="Bonnet C."/>
            <person name="Boukhgalter B."/>
            <person name="Bourzgui I."/>
            <person name="Brown A."/>
            <person name="Cahill P."/>
            <person name="Channer S."/>
            <person name="Cheshatsang Y."/>
            <person name="Chuda L."/>
            <person name="Citroen M."/>
            <person name="Collymore A."/>
            <person name="Cooke P."/>
            <person name="Costello M."/>
            <person name="D'Aco K."/>
            <person name="Daza R."/>
            <person name="De Haan G."/>
            <person name="DeGray S."/>
            <person name="DeMaso C."/>
            <person name="Dhargay N."/>
            <person name="Dooley K."/>
            <person name="Dooley E."/>
            <person name="Doricent M."/>
            <person name="Dorje P."/>
            <person name="Dorjee K."/>
            <person name="Dupes A."/>
            <person name="Elong R."/>
            <person name="Falk J."/>
            <person name="Farina A."/>
            <person name="Faro S."/>
            <person name="Ferguson D."/>
            <person name="Fisher S."/>
            <person name="Foley C.D."/>
            <person name="Franke A."/>
            <person name="Friedrich D."/>
            <person name="Gadbois L."/>
            <person name="Gearin G."/>
            <person name="Gearin C.R."/>
            <person name="Giannoukos G."/>
            <person name="Goode T."/>
            <person name="Graham J."/>
            <person name="Grandbois E."/>
            <person name="Grewal S."/>
            <person name="Gyaltsen K."/>
            <person name="Hafez N."/>
            <person name="Hagos B."/>
            <person name="Hall J."/>
            <person name="Henson C."/>
            <person name="Hollinger A."/>
            <person name="Honan T."/>
            <person name="Huard M.D."/>
            <person name="Hughes L."/>
            <person name="Hurhula B."/>
            <person name="Husby M.E."/>
            <person name="Kamat A."/>
            <person name="Kanga B."/>
            <person name="Kashin S."/>
            <person name="Khazanovich D."/>
            <person name="Kisner P."/>
            <person name="Lance K."/>
            <person name="Lara M."/>
            <person name="Lee W."/>
            <person name="Lennon N."/>
            <person name="Letendre F."/>
            <person name="LeVine R."/>
            <person name="Lipovsky A."/>
            <person name="Liu X."/>
            <person name="Liu J."/>
            <person name="Liu S."/>
            <person name="Lokyitsang T."/>
            <person name="Lokyitsang Y."/>
            <person name="Lubonja R."/>
            <person name="Lui A."/>
            <person name="MacDonald P."/>
            <person name="Magnisalis V."/>
            <person name="Maru K."/>
            <person name="Matthews C."/>
            <person name="McCusker W."/>
            <person name="McDonough S."/>
            <person name="Mehta T."/>
            <person name="Meldrim J."/>
            <person name="Meneus L."/>
            <person name="Mihai O."/>
            <person name="Mihalev A."/>
            <person name="Mihova T."/>
            <person name="Mittelman R."/>
            <person name="Mlenga V."/>
            <person name="Montmayeur A."/>
            <person name="Mulrain L."/>
            <person name="Navidi A."/>
            <person name="Naylor J."/>
            <person name="Negash T."/>
            <person name="Nguyen T."/>
            <person name="Nguyen N."/>
            <person name="Nicol R."/>
            <person name="Norbu C."/>
            <person name="Norbu N."/>
            <person name="Novod N."/>
            <person name="O'Neill B."/>
            <person name="Osman S."/>
            <person name="Markiewicz E."/>
            <person name="Oyono O.L."/>
            <person name="Patti C."/>
            <person name="Phunkhang P."/>
            <person name="Pierre F."/>
            <person name="Priest M."/>
            <person name="Raghuraman S."/>
            <person name="Rege F."/>
            <person name="Reyes R."/>
            <person name="Rise C."/>
            <person name="Rogov P."/>
            <person name="Ross K."/>
            <person name="Ryan E."/>
            <person name="Settipalli S."/>
            <person name="Shea T."/>
            <person name="Sherpa N."/>
            <person name="Shi L."/>
            <person name="Shih D."/>
            <person name="Sparrow T."/>
            <person name="Spaulding J."/>
            <person name="Stalker J."/>
            <person name="Stange-Thomann N."/>
            <person name="Stavropoulos S."/>
            <person name="Stone C."/>
            <person name="Strader C."/>
            <person name="Tesfaye S."/>
            <person name="Thomson T."/>
            <person name="Thoulutsang Y."/>
            <person name="Thoulutsang D."/>
            <person name="Topham K."/>
            <person name="Topping I."/>
            <person name="Tsamla T."/>
            <person name="Vassiliev H."/>
            <person name="Vo A."/>
            <person name="Wangchuk T."/>
            <person name="Wangdi T."/>
            <person name="Weiand M."/>
            <person name="Wilkinson J."/>
            <person name="Wilson A."/>
            <person name="Yadav S."/>
            <person name="Young G."/>
            <person name="Yu Q."/>
            <person name="Zembek L."/>
            <person name="Zhong D."/>
            <person name="Zimmer A."/>
            <person name="Zwirko Z."/>
            <person name="Jaffe D.B."/>
            <person name="Alvarez P."/>
            <person name="Brockman W."/>
            <person name="Butler J."/>
            <person name="Chin C."/>
            <person name="Gnerre S."/>
            <person name="Grabherr M."/>
            <person name="Kleber M."/>
            <person name="Mauceli E."/>
            <person name="MacCallum I."/>
        </authorList>
    </citation>
    <scope>NUCLEOTIDE SEQUENCE [LARGE SCALE GENOMIC DNA]</scope>
    <source>
        <strain evidence="3">white501</strain>
    </source>
</reference>
<proteinExistence type="predicted"/>
<feature type="region of interest" description="Disordered" evidence="1">
    <location>
        <begin position="1"/>
        <end position="228"/>
    </location>
</feature>
<feature type="compositionally biased region" description="Polar residues" evidence="1">
    <location>
        <begin position="13"/>
        <end position="25"/>
    </location>
</feature>
<feature type="compositionally biased region" description="Basic and acidic residues" evidence="1">
    <location>
        <begin position="188"/>
        <end position="209"/>
    </location>
</feature>
<evidence type="ECO:0000313" key="2">
    <source>
        <dbReference type="EMBL" id="EDX08059.1"/>
    </source>
</evidence>
<evidence type="ECO:0000313" key="3">
    <source>
        <dbReference type="Proteomes" id="UP000000304"/>
    </source>
</evidence>
<keyword evidence="3" id="KW-1185">Reference proteome</keyword>
<gene>
    <name evidence="2" type="primary">Dsim\GD11589</name>
    <name evidence="2" type="ORF">Dsim_GD11589</name>
</gene>
<sequence>ANIAMSKMMKTPLKQNVASNISIKTTPPKRGRRDSVAAAATRSKLLERRATIAAPLKHMDDDSEQDEEEQEEQESEEDTEGEEANATVDDEEEEEELASLDEETIQTGSQTNDDEGDDEEEVDEEEMVDMDSEDSEEDVKSSSTYGTAPDGKPEEAESLDGWDAHDQVQDTTMTSSIYYNVSEESDTDEHHDAKAEAKEPPQNSDKSDESEAVGHTPRTRSRGTVKINLWTLDMSPVANALNKSSASRSLKKTPRTESTPKESQSEPRRKIAQPKLPKKEETNNKSNSNVGTLHRWISKSPRVMLRSTPGTAASSSAAVSGVSGGNASSSGTSR</sequence>
<feature type="compositionally biased region" description="Polar residues" evidence="1">
    <location>
        <begin position="169"/>
        <end position="179"/>
    </location>
</feature>
<feature type="region of interest" description="Disordered" evidence="1">
    <location>
        <begin position="240"/>
        <end position="334"/>
    </location>
</feature>
<feature type="compositionally biased region" description="Acidic residues" evidence="1">
    <location>
        <begin position="61"/>
        <end position="104"/>
    </location>
</feature>
<accession>B4QG23</accession>
<dbReference type="Proteomes" id="UP000000304">
    <property type="component" value="Chromosome 2R"/>
</dbReference>
<evidence type="ECO:0000256" key="1">
    <source>
        <dbReference type="SAM" id="MobiDB-lite"/>
    </source>
</evidence>
<feature type="compositionally biased region" description="Acidic residues" evidence="1">
    <location>
        <begin position="112"/>
        <end position="137"/>
    </location>
</feature>
<protein>
    <submittedName>
        <fullName evidence="2">GD11589</fullName>
    </submittedName>
</protein>
<feature type="non-terminal residue" evidence="2">
    <location>
        <position position="1"/>
    </location>
</feature>
<dbReference type="OMA" id="KVMIRST"/>
<name>B4QG23_DROSI</name>
<organism evidence="2 3">
    <name type="scientific">Drosophila simulans</name>
    <name type="common">Fruit fly</name>
    <dbReference type="NCBI Taxonomy" id="7240"/>
    <lineage>
        <taxon>Eukaryota</taxon>
        <taxon>Metazoa</taxon>
        <taxon>Ecdysozoa</taxon>
        <taxon>Arthropoda</taxon>
        <taxon>Hexapoda</taxon>
        <taxon>Insecta</taxon>
        <taxon>Pterygota</taxon>
        <taxon>Neoptera</taxon>
        <taxon>Endopterygota</taxon>
        <taxon>Diptera</taxon>
        <taxon>Brachycera</taxon>
        <taxon>Muscomorpha</taxon>
        <taxon>Ephydroidea</taxon>
        <taxon>Drosophilidae</taxon>
        <taxon>Drosophila</taxon>
        <taxon>Sophophora</taxon>
    </lineage>
</organism>